<dbReference type="InterPro" id="IPR003795">
    <property type="entry name" value="DUF192"/>
</dbReference>
<dbReference type="Proteomes" id="UP000297714">
    <property type="component" value="Unassembled WGS sequence"/>
</dbReference>
<reference evidence="1 2" key="1">
    <citation type="submission" date="2019-04" db="EMBL/GenBank/DDBJ databases">
        <authorList>
            <person name="Poehlein A."/>
            <person name="Bengelsdorf F.R."/>
            <person name="Duerre P."/>
            <person name="Daniel R."/>
        </authorList>
    </citation>
    <scope>NUCLEOTIDE SEQUENCE [LARGE SCALE GENOMIC DNA]</scope>
    <source>
        <strain evidence="1 2">BS-1</strain>
    </source>
</reference>
<sequence length="110" mass="12057">MKVMQNGAVIADRVSIADGFLKRLKGLMGKKTLRKGEGLLLENCSCIHTCFMRFAIDVVYFSKEYKVLYVETLPPWRVGRIVKGTKNILELPAHSAAGLAVGEACTIEGA</sequence>
<comment type="caution">
    <text evidence="1">The sequence shown here is derived from an EMBL/GenBank/DDBJ whole genome shotgun (WGS) entry which is preliminary data.</text>
</comment>
<dbReference type="AlphaFoldDB" id="A0A4Z0YF62"/>
<name>A0A4Z0YF62_9FIRM</name>
<protein>
    <recommendedName>
        <fullName evidence="3">ACR</fullName>
    </recommendedName>
</protein>
<dbReference type="EMBL" id="SRMQ01000002">
    <property type="protein sequence ID" value="TGJ77413.1"/>
    <property type="molecule type" value="Genomic_DNA"/>
</dbReference>
<evidence type="ECO:0000313" key="1">
    <source>
        <dbReference type="EMBL" id="TGJ77413.1"/>
    </source>
</evidence>
<dbReference type="Pfam" id="PF02643">
    <property type="entry name" value="DUF192"/>
    <property type="match status" value="1"/>
</dbReference>
<dbReference type="RefSeq" id="WP_135657916.1">
    <property type="nucleotide sequence ID" value="NZ_JAJUFJ010000002.1"/>
</dbReference>
<keyword evidence="2" id="KW-1185">Reference proteome</keyword>
<evidence type="ECO:0008006" key="3">
    <source>
        <dbReference type="Google" id="ProtNLM"/>
    </source>
</evidence>
<organism evidence="1 2">
    <name type="scientific">Caproiciproducens galactitolivorans</name>
    <dbReference type="NCBI Taxonomy" id="642589"/>
    <lineage>
        <taxon>Bacteria</taxon>
        <taxon>Bacillati</taxon>
        <taxon>Bacillota</taxon>
        <taxon>Clostridia</taxon>
        <taxon>Eubacteriales</taxon>
        <taxon>Acutalibacteraceae</taxon>
        <taxon>Caproiciproducens</taxon>
    </lineage>
</organism>
<dbReference type="InterPro" id="IPR038695">
    <property type="entry name" value="Saro_0823-like_sf"/>
</dbReference>
<evidence type="ECO:0000313" key="2">
    <source>
        <dbReference type="Proteomes" id="UP000297714"/>
    </source>
</evidence>
<dbReference type="Gene3D" id="2.60.120.1140">
    <property type="entry name" value="Protein of unknown function DUF192"/>
    <property type="match status" value="1"/>
</dbReference>
<accession>A0A4Z0YF62</accession>
<gene>
    <name evidence="1" type="ORF">CAGA_07830</name>
</gene>
<proteinExistence type="predicted"/>
<dbReference type="OrthoDB" id="9813379at2"/>